<dbReference type="InterPro" id="IPR016090">
    <property type="entry name" value="PLA2-like_dom"/>
</dbReference>
<evidence type="ECO:0000256" key="2">
    <source>
        <dbReference type="ARBA" id="ARBA00004613"/>
    </source>
</evidence>
<feature type="signal peptide" evidence="13">
    <location>
        <begin position="1"/>
        <end position="16"/>
    </location>
</feature>
<evidence type="ECO:0000256" key="8">
    <source>
        <dbReference type="ARBA" id="ARBA00022837"/>
    </source>
</evidence>
<dbReference type="CDD" id="cd04704">
    <property type="entry name" value="PLA2_bee_venom_like"/>
    <property type="match status" value="1"/>
</dbReference>
<evidence type="ECO:0000256" key="7">
    <source>
        <dbReference type="ARBA" id="ARBA00022801"/>
    </source>
</evidence>
<gene>
    <name evidence="15" type="ORF">GEV33_006247</name>
</gene>
<evidence type="ECO:0000256" key="10">
    <source>
        <dbReference type="ARBA" id="ARBA00023098"/>
    </source>
</evidence>
<evidence type="ECO:0000256" key="1">
    <source>
        <dbReference type="ARBA" id="ARBA00001913"/>
    </source>
</evidence>
<proteinExistence type="predicted"/>
<keyword evidence="5" id="KW-0964">Secreted</keyword>
<dbReference type="Gene3D" id="1.20.90.10">
    <property type="entry name" value="Phospholipase A2 domain"/>
    <property type="match status" value="1"/>
</dbReference>
<evidence type="ECO:0000256" key="3">
    <source>
        <dbReference type="ARBA" id="ARBA00013278"/>
    </source>
</evidence>
<evidence type="ECO:0000313" key="16">
    <source>
        <dbReference type="Proteomes" id="UP000719412"/>
    </source>
</evidence>
<keyword evidence="8" id="KW-0106">Calcium</keyword>
<keyword evidence="13" id="KW-0732">Signal</keyword>
<reference evidence="15" key="2">
    <citation type="submission" date="2021-08" db="EMBL/GenBank/DDBJ databases">
        <authorList>
            <person name="Eriksson T."/>
        </authorList>
    </citation>
    <scope>NUCLEOTIDE SEQUENCE</scope>
    <source>
        <strain evidence="15">Stoneville</strain>
        <tissue evidence="15">Whole head</tissue>
    </source>
</reference>
<dbReference type="GO" id="GO:0006644">
    <property type="term" value="P:phospholipid metabolic process"/>
    <property type="evidence" value="ECO:0007669"/>
    <property type="project" value="InterPro"/>
</dbReference>
<organism evidence="15 16">
    <name type="scientific">Tenebrio molitor</name>
    <name type="common">Yellow mealworm beetle</name>
    <dbReference type="NCBI Taxonomy" id="7067"/>
    <lineage>
        <taxon>Eukaryota</taxon>
        <taxon>Metazoa</taxon>
        <taxon>Ecdysozoa</taxon>
        <taxon>Arthropoda</taxon>
        <taxon>Hexapoda</taxon>
        <taxon>Insecta</taxon>
        <taxon>Pterygota</taxon>
        <taxon>Neoptera</taxon>
        <taxon>Endopterygota</taxon>
        <taxon>Coleoptera</taxon>
        <taxon>Polyphaga</taxon>
        <taxon>Cucujiformia</taxon>
        <taxon>Tenebrionidae</taxon>
        <taxon>Tenebrio</taxon>
    </lineage>
</organism>
<dbReference type="GO" id="GO:0005576">
    <property type="term" value="C:extracellular region"/>
    <property type="evidence" value="ECO:0007669"/>
    <property type="project" value="UniProtKB-SubCell"/>
</dbReference>
<dbReference type="GO" id="GO:0046872">
    <property type="term" value="F:metal ion binding"/>
    <property type="evidence" value="ECO:0007669"/>
    <property type="project" value="UniProtKB-KW"/>
</dbReference>
<evidence type="ECO:0000256" key="6">
    <source>
        <dbReference type="ARBA" id="ARBA00022723"/>
    </source>
</evidence>
<keyword evidence="16" id="KW-1185">Reference proteome</keyword>
<keyword evidence="11" id="KW-1015">Disulfide bond</keyword>
<keyword evidence="9" id="KW-0442">Lipid degradation</keyword>
<dbReference type="GO" id="GO:0050482">
    <property type="term" value="P:arachidonate secretion"/>
    <property type="evidence" value="ECO:0007669"/>
    <property type="project" value="InterPro"/>
</dbReference>
<keyword evidence="10" id="KW-0443">Lipid metabolism</keyword>
<dbReference type="EMBL" id="JABDTM020021384">
    <property type="protein sequence ID" value="KAH0816545.1"/>
    <property type="molecule type" value="Genomic_DNA"/>
</dbReference>
<dbReference type="AlphaFoldDB" id="A0A8J6LDC8"/>
<protein>
    <recommendedName>
        <fullName evidence="4">Phospholipase A2</fullName>
        <ecNumber evidence="3">3.1.1.4</ecNumber>
    </recommendedName>
    <alternativeName>
        <fullName evidence="12">Phosphatidylcholine 2-acylhydrolase</fullName>
    </alternativeName>
</protein>
<dbReference type="Pfam" id="PF05826">
    <property type="entry name" value="Phospholip_A2_2"/>
    <property type="match status" value="1"/>
</dbReference>
<dbReference type="InterPro" id="IPR036444">
    <property type="entry name" value="PLipase_A2_dom_sf"/>
</dbReference>
<evidence type="ECO:0000256" key="12">
    <source>
        <dbReference type="ARBA" id="ARBA00029903"/>
    </source>
</evidence>
<dbReference type="EC" id="3.1.1.4" evidence="3"/>
<dbReference type="PROSITE" id="PS00118">
    <property type="entry name" value="PA2_HIS"/>
    <property type="match status" value="1"/>
</dbReference>
<dbReference type="SUPFAM" id="SSF48619">
    <property type="entry name" value="Phospholipase A2, PLA2"/>
    <property type="match status" value="1"/>
</dbReference>
<evidence type="ECO:0000256" key="11">
    <source>
        <dbReference type="ARBA" id="ARBA00023157"/>
    </source>
</evidence>
<name>A0A8J6LDC8_TENMO</name>
<keyword evidence="6" id="KW-0479">Metal-binding</keyword>
<comment type="caution">
    <text evidence="15">The sequence shown here is derived from an EMBL/GenBank/DDBJ whole genome shotgun (WGS) entry which is preliminary data.</text>
</comment>
<dbReference type="FunFam" id="1.20.90.10:FF:000002">
    <property type="entry name" value="Phospholipase A2 group III"/>
    <property type="match status" value="1"/>
</dbReference>
<dbReference type="PANTHER" id="PTHR12253">
    <property type="entry name" value="RH14732P"/>
    <property type="match status" value="1"/>
</dbReference>
<evidence type="ECO:0000256" key="13">
    <source>
        <dbReference type="SAM" id="SignalP"/>
    </source>
</evidence>
<sequence length="286" mass="32582">MKVPVAVLLLVGHVMSTVLIADNTMSNMIELTTRPPFCHVHTDRGKIRNMLLSSDPRKIRQMTDESISKLVDICRNKQVHSAHQGGFIYPGTRWCGPGTTAKNFTDLGYHTKEDMCCRDHDNCPNNLLMGECRQGICNDSPFTRSHCDCDATFRRCLQNVNTETANTIGAIFFNVVQVICFKERSPCSQLQSNNSVPDIDVRFRVTDVAGDDGGGCKAEFVQSGRYVGSRHPRFDWRSKHEFFFNIILRKLRLLNGYTQAESDELCSQWKYRPSEKYVPLMPRSFE</sequence>
<dbReference type="GO" id="GO:0016042">
    <property type="term" value="P:lipid catabolic process"/>
    <property type="evidence" value="ECO:0007669"/>
    <property type="project" value="UniProtKB-KW"/>
</dbReference>
<comment type="cofactor">
    <cofactor evidence="1">
        <name>Ca(2+)</name>
        <dbReference type="ChEBI" id="CHEBI:29108"/>
    </cofactor>
</comment>
<accession>A0A8J6LDC8</accession>
<evidence type="ECO:0000256" key="5">
    <source>
        <dbReference type="ARBA" id="ARBA00022525"/>
    </source>
</evidence>
<evidence type="ECO:0000256" key="4">
    <source>
        <dbReference type="ARBA" id="ARBA00021721"/>
    </source>
</evidence>
<dbReference type="InterPro" id="IPR033113">
    <property type="entry name" value="PLA2_histidine"/>
</dbReference>
<feature type="domain" description="Phospholipase A2-like central" evidence="14">
    <location>
        <begin position="88"/>
        <end position="183"/>
    </location>
</feature>
<dbReference type="GO" id="GO:0004623">
    <property type="term" value="F:phospholipase A2 activity"/>
    <property type="evidence" value="ECO:0007669"/>
    <property type="project" value="UniProtKB-EC"/>
</dbReference>
<evidence type="ECO:0000256" key="9">
    <source>
        <dbReference type="ARBA" id="ARBA00022963"/>
    </source>
</evidence>
<comment type="subcellular location">
    <subcellularLocation>
        <location evidence="2">Secreted</location>
    </subcellularLocation>
</comment>
<dbReference type="Proteomes" id="UP000719412">
    <property type="component" value="Unassembled WGS sequence"/>
</dbReference>
<reference evidence="15" key="1">
    <citation type="journal article" date="2020" name="J Insects Food Feed">
        <title>The yellow mealworm (Tenebrio molitor) genome: a resource for the emerging insects as food and feed industry.</title>
        <authorList>
            <person name="Eriksson T."/>
            <person name="Andere A."/>
            <person name="Kelstrup H."/>
            <person name="Emery V."/>
            <person name="Picard C."/>
        </authorList>
    </citation>
    <scope>NUCLEOTIDE SEQUENCE</scope>
    <source>
        <strain evidence="15">Stoneville</strain>
        <tissue evidence="15">Whole head</tissue>
    </source>
</reference>
<evidence type="ECO:0000313" key="15">
    <source>
        <dbReference type="EMBL" id="KAH0816545.1"/>
    </source>
</evidence>
<feature type="chain" id="PRO_5035238405" description="Phospholipase A2" evidence="13">
    <location>
        <begin position="17"/>
        <end position="286"/>
    </location>
</feature>
<keyword evidence="7" id="KW-0378">Hydrolase</keyword>
<evidence type="ECO:0000259" key="14">
    <source>
        <dbReference type="Pfam" id="PF05826"/>
    </source>
</evidence>